<keyword evidence="13" id="KW-1185">Reference proteome</keyword>
<feature type="domain" description="PapC N-terminal" evidence="11">
    <location>
        <begin position="69"/>
        <end position="225"/>
    </location>
</feature>
<evidence type="ECO:0000259" key="10">
    <source>
        <dbReference type="Pfam" id="PF13953"/>
    </source>
</evidence>
<dbReference type="Gene3D" id="2.60.40.2610">
    <property type="entry name" value="Outer membrane usher protein FimD, plug domain"/>
    <property type="match status" value="1"/>
</dbReference>
<keyword evidence="6" id="KW-0812">Transmembrane</keyword>
<dbReference type="Gene3D" id="3.10.20.410">
    <property type="match status" value="1"/>
</dbReference>
<reference evidence="12" key="1">
    <citation type="submission" date="2009-12" db="EMBL/GenBank/DDBJ databases">
        <authorList>
            <person name="Weinstock G."/>
            <person name="Sodergren E."/>
            <person name="Clifton S."/>
            <person name="Fulton L."/>
            <person name="Fulton B."/>
            <person name="Courtney L."/>
            <person name="Fronick C."/>
            <person name="Harrison M."/>
            <person name="Strong C."/>
            <person name="Farmer C."/>
            <person name="Delahaunty K."/>
            <person name="Markovic C."/>
            <person name="Hall O."/>
            <person name="Minx P."/>
            <person name="Tomlinson C."/>
            <person name="Mitreva M."/>
            <person name="Nelson J."/>
            <person name="Hou S."/>
            <person name="Wollam A."/>
            <person name="Pepin K.H."/>
            <person name="Johnson M."/>
            <person name="Bhonagiri V."/>
            <person name="Nash W.E."/>
            <person name="Warren W."/>
            <person name="Chinwalla A."/>
            <person name="Mardis E.R."/>
            <person name="Wilson R.K."/>
        </authorList>
    </citation>
    <scope>NUCLEOTIDE SEQUENCE [LARGE SCALE GENOMIC DNA]</scope>
    <source>
        <strain evidence="12">DSM 4541</strain>
    </source>
</reference>
<evidence type="ECO:0000313" key="12">
    <source>
        <dbReference type="EMBL" id="EFB71141.1"/>
    </source>
</evidence>
<dbReference type="InterPro" id="IPR037224">
    <property type="entry name" value="PapC_N_sf"/>
</dbReference>
<dbReference type="AlphaFoldDB" id="D1P618"/>
<keyword evidence="3" id="KW-0813">Transport</keyword>
<dbReference type="STRING" id="500637.PROVRUST_07682"/>
<comment type="similarity">
    <text evidence="2">Belongs to the fimbrial export usher family.</text>
</comment>
<dbReference type="GO" id="GO:0009279">
    <property type="term" value="C:cell outer membrane"/>
    <property type="evidence" value="ECO:0007669"/>
    <property type="project" value="UniProtKB-SubCell"/>
</dbReference>
<keyword evidence="8" id="KW-0472">Membrane</keyword>
<comment type="subcellular location">
    <subcellularLocation>
        <location evidence="1">Cell outer membrane</location>
        <topology evidence="1">Multi-pass membrane protein</topology>
    </subcellularLocation>
</comment>
<dbReference type="SUPFAM" id="SSF141729">
    <property type="entry name" value="FimD N-terminal domain-like"/>
    <property type="match status" value="1"/>
</dbReference>
<proteinExistence type="inferred from homology"/>
<dbReference type="InterPro" id="IPR043142">
    <property type="entry name" value="PapC-like_C_sf"/>
</dbReference>
<evidence type="ECO:0000256" key="9">
    <source>
        <dbReference type="ARBA" id="ARBA00023237"/>
    </source>
</evidence>
<keyword evidence="7" id="KW-0732">Signal</keyword>
<evidence type="ECO:0000259" key="11">
    <source>
        <dbReference type="Pfam" id="PF13954"/>
    </source>
</evidence>
<dbReference type="Gene3D" id="2.60.40.2070">
    <property type="match status" value="1"/>
</dbReference>
<dbReference type="InterPro" id="IPR025949">
    <property type="entry name" value="PapC-like_C"/>
</dbReference>
<evidence type="ECO:0000256" key="4">
    <source>
        <dbReference type="ARBA" id="ARBA00022452"/>
    </source>
</evidence>
<evidence type="ECO:0000313" key="13">
    <source>
        <dbReference type="Proteomes" id="UP000005512"/>
    </source>
</evidence>
<evidence type="ECO:0000256" key="8">
    <source>
        <dbReference type="ARBA" id="ARBA00023136"/>
    </source>
</evidence>
<gene>
    <name evidence="12" type="ORF">PROVRUST_07682</name>
</gene>
<evidence type="ECO:0000256" key="5">
    <source>
        <dbReference type="ARBA" id="ARBA00022558"/>
    </source>
</evidence>
<dbReference type="eggNOG" id="COG3188">
    <property type="taxonomic scope" value="Bacteria"/>
</dbReference>
<evidence type="ECO:0000256" key="7">
    <source>
        <dbReference type="ARBA" id="ARBA00022729"/>
    </source>
</evidence>
<dbReference type="Gene3D" id="2.60.40.3110">
    <property type="match status" value="1"/>
</dbReference>
<dbReference type="Pfam" id="PF00577">
    <property type="entry name" value="Usher"/>
    <property type="match status" value="1"/>
</dbReference>
<dbReference type="InterPro" id="IPR025885">
    <property type="entry name" value="PapC_N"/>
</dbReference>
<dbReference type="InterPro" id="IPR000015">
    <property type="entry name" value="Fimb_usher"/>
</dbReference>
<dbReference type="Pfam" id="PF13954">
    <property type="entry name" value="PapC_N"/>
    <property type="match status" value="1"/>
</dbReference>
<keyword evidence="5" id="KW-1029">Fimbrium biogenesis</keyword>
<name>D1P618_9GAMM</name>
<dbReference type="HOGENOM" id="CLU_009120_1_0_6"/>
<evidence type="ECO:0000256" key="2">
    <source>
        <dbReference type="ARBA" id="ARBA00008064"/>
    </source>
</evidence>
<dbReference type="PANTHER" id="PTHR30451:SF21">
    <property type="entry name" value="FIMBRIAL USHER DOMAIN-CONTAINING PROTEIN YDET-RELATED"/>
    <property type="match status" value="1"/>
</dbReference>
<dbReference type="Proteomes" id="UP000005512">
    <property type="component" value="Unassembled WGS sequence"/>
</dbReference>
<dbReference type="InterPro" id="IPR042186">
    <property type="entry name" value="FimD_plug_dom"/>
</dbReference>
<comment type="caution">
    <text evidence="12">The sequence shown here is derived from an EMBL/GenBank/DDBJ whole genome shotgun (WGS) entry which is preliminary data.</text>
</comment>
<keyword evidence="9" id="KW-0998">Cell outer membrane</keyword>
<evidence type="ECO:0000256" key="6">
    <source>
        <dbReference type="ARBA" id="ARBA00022692"/>
    </source>
</evidence>
<dbReference type="EMBL" id="ABXV02000042">
    <property type="protein sequence ID" value="EFB71141.1"/>
    <property type="molecule type" value="Genomic_DNA"/>
</dbReference>
<dbReference type="PANTHER" id="PTHR30451">
    <property type="entry name" value="OUTER MEMBRANE USHER PROTEIN"/>
    <property type="match status" value="1"/>
</dbReference>
<protein>
    <submittedName>
        <fullName evidence="12">Fimbrial usher protein</fullName>
    </submittedName>
</protein>
<feature type="domain" description="PapC-like C-terminal" evidence="10">
    <location>
        <begin position="829"/>
        <end position="889"/>
    </location>
</feature>
<accession>D1P618</accession>
<dbReference type="GO" id="GO:0015473">
    <property type="term" value="F:fimbrial usher porin activity"/>
    <property type="evidence" value="ECO:0007669"/>
    <property type="project" value="InterPro"/>
</dbReference>
<sequence>MILVESHHQNQPFSIKSQFILFQMEIRFSMFVSLKKNKKIMNNHLRPSCLFICLFIMQNTYAQDGANYYFPPSLISIDSEHIADLSTFESQGSQLPGTYDVDVSLNGNLKYRRNITFVKAQDCQKQDSQLPKFAADQTGLVPVLTKHDLAELGVNIDSVSLLQSNNPQCIPLAQLIPNASTEFDFPKMKLEISIPQIALNNLAKDEIPTNQWDDGINALFTSYTLGITDNQYQHDFSKNIYLNLRNGVNLGSWRYRDNRTWTSYKSKHNQENHWQYLNSYVERGIIPWRSRLVIGDSSTNNTVFDSLTFRGVQLRTDETMYPSSQQGFSPIIRGVANSNATIEIRQNDYLIYQANIAPGEFAITDLNAMSSSGDLQVSIIEASGDIQSFIVPYASVPVLLRDGRMSYSLTAGEFRSDNDQYDTTQFGETTIIWGASSLTTLYGGVQYAKNYLSGAFGTGFNFGAWGAFSADITHANSQLTDGSRYQGQSLRFLYARAFPETGTNLQLTGYRYSTRGYYTLQETSLNRMSGWLSQNETLGTDGELKTNNTDYFNLYDNKREKIQTNISQKITGVGSIYLTGVRQSFWERNGSSVSIQSGLSSQIGDINYTLSYGLNKNIDQYDVKTTDRNIFLTVSLPLQKWLPQGAPPMYASYSANHDNQGELIQQTSLSGSLLAQQNLNWNVAQGYSSSNGNDGNLNLAYQGGYGNTQVGYSYGKDYRKISTGISGGVTLHSDGVIFSQPLGETNILVSAPGASDIPVEHTSGVKTDWFGYTVKPYATPYRLNRIALDSSELDEQTEIENSVLTTVPTRGAIVKANFVTRQGARALVHIVKNGKNLPFGTLVSIGHQTAIVNDDGQVYLSGLETSGKLNAKWGHDDENQCQATYSLPENADLQSFIRFDVNCQ</sequence>
<dbReference type="FunFam" id="2.60.40.3110:FF:000001">
    <property type="entry name" value="Putative fimbrial outer membrane usher"/>
    <property type="match status" value="1"/>
</dbReference>
<dbReference type="FunFam" id="2.60.40.2610:FF:000001">
    <property type="entry name" value="Outer membrane fimbrial usher protein"/>
    <property type="match status" value="1"/>
</dbReference>
<organism evidence="12 13">
    <name type="scientific">Providencia rustigianii DSM 4541</name>
    <dbReference type="NCBI Taxonomy" id="500637"/>
    <lineage>
        <taxon>Bacteria</taxon>
        <taxon>Pseudomonadati</taxon>
        <taxon>Pseudomonadota</taxon>
        <taxon>Gammaproteobacteria</taxon>
        <taxon>Enterobacterales</taxon>
        <taxon>Morganellaceae</taxon>
        <taxon>Providencia</taxon>
    </lineage>
</organism>
<evidence type="ECO:0000256" key="1">
    <source>
        <dbReference type="ARBA" id="ARBA00004571"/>
    </source>
</evidence>
<keyword evidence="4" id="KW-1134">Transmembrane beta strand</keyword>
<dbReference type="Pfam" id="PF13953">
    <property type="entry name" value="PapC_C"/>
    <property type="match status" value="1"/>
</dbReference>
<dbReference type="GO" id="GO:0009297">
    <property type="term" value="P:pilus assembly"/>
    <property type="evidence" value="ECO:0007669"/>
    <property type="project" value="InterPro"/>
</dbReference>
<evidence type="ECO:0000256" key="3">
    <source>
        <dbReference type="ARBA" id="ARBA00022448"/>
    </source>
</evidence>